<evidence type="ECO:0000313" key="1">
    <source>
        <dbReference type="EMBL" id="MBB5896078.1"/>
    </source>
</evidence>
<accession>A0A7W9NL97</accession>
<protein>
    <submittedName>
        <fullName evidence="1">Uncharacterized protein</fullName>
    </submittedName>
</protein>
<dbReference type="EMBL" id="JACHIR010000001">
    <property type="protein sequence ID" value="MBB5896078.1"/>
    <property type="molecule type" value="Genomic_DNA"/>
</dbReference>
<name>A0A7W9NL97_9PSEU</name>
<comment type="caution">
    <text evidence="1">The sequence shown here is derived from an EMBL/GenBank/DDBJ whole genome shotgun (WGS) entry which is preliminary data.</text>
</comment>
<dbReference type="AlphaFoldDB" id="A0A7W9NL97"/>
<evidence type="ECO:0000313" key="2">
    <source>
        <dbReference type="Proteomes" id="UP000585638"/>
    </source>
</evidence>
<reference evidence="1 2" key="1">
    <citation type="submission" date="2020-08" db="EMBL/GenBank/DDBJ databases">
        <title>Sequencing the genomes of 1000 actinobacteria strains.</title>
        <authorList>
            <person name="Klenk H.-P."/>
        </authorList>
    </citation>
    <scope>NUCLEOTIDE SEQUENCE [LARGE SCALE GENOMIC DNA]</scope>
    <source>
        <strain evidence="1 2">DSM 43851</strain>
    </source>
</reference>
<gene>
    <name evidence="1" type="ORF">BJ998_007274</name>
</gene>
<proteinExistence type="predicted"/>
<keyword evidence="2" id="KW-1185">Reference proteome</keyword>
<sequence length="268" mass="28722">MSPAEAALGVQETVTRILHDATLFDALRRGSFPDLARRLPLADGVLDVIRTIDVAGLQHHLHTIQAKHLRHAEGVLPVSMAVARERLGPDRLRQDFWTRAPLGFAPAAELRSVYLALGRAYLEGLPVTSKPPWLADLARFEATRGGSATAPPRGQAAADRFLLSGDVTLCAFDWDVVSLFADLTAGVAPAEPGRIHRRTLLAVRATGEWRSQVFRLGPATYEVLRRCARPARLDDLVDAVGGEAVAADVRKIVTGAVAGKLLITGGGA</sequence>
<organism evidence="1 2">
    <name type="scientific">Kutzneria kofuensis</name>
    <dbReference type="NCBI Taxonomy" id="103725"/>
    <lineage>
        <taxon>Bacteria</taxon>
        <taxon>Bacillati</taxon>
        <taxon>Actinomycetota</taxon>
        <taxon>Actinomycetes</taxon>
        <taxon>Pseudonocardiales</taxon>
        <taxon>Pseudonocardiaceae</taxon>
        <taxon>Kutzneria</taxon>
    </lineage>
</organism>
<dbReference type="Proteomes" id="UP000585638">
    <property type="component" value="Unassembled WGS sequence"/>
</dbReference>
<dbReference type="RefSeq" id="WP_184867787.1">
    <property type="nucleotide sequence ID" value="NZ_BAAAWY010000035.1"/>
</dbReference>